<proteinExistence type="predicted"/>
<organism evidence="3 4">
    <name type="scientific">Natronoarchaeum mannanilyticum</name>
    <dbReference type="NCBI Taxonomy" id="926360"/>
    <lineage>
        <taxon>Archaea</taxon>
        <taxon>Methanobacteriati</taxon>
        <taxon>Methanobacteriota</taxon>
        <taxon>Stenosarchaea group</taxon>
        <taxon>Halobacteria</taxon>
        <taxon>Halobacteriales</taxon>
        <taxon>Natronoarchaeaceae</taxon>
    </lineage>
</organism>
<evidence type="ECO:0000313" key="3">
    <source>
        <dbReference type="EMBL" id="GAA0676414.1"/>
    </source>
</evidence>
<feature type="compositionally biased region" description="Basic and acidic residues" evidence="1">
    <location>
        <begin position="26"/>
        <end position="36"/>
    </location>
</feature>
<comment type="caution">
    <text evidence="3">The sequence shown here is derived from an EMBL/GenBank/DDBJ whole genome shotgun (WGS) entry which is preliminary data.</text>
</comment>
<evidence type="ECO:0000259" key="2">
    <source>
        <dbReference type="Pfam" id="PF18545"/>
    </source>
</evidence>
<dbReference type="EMBL" id="BAAADV010000006">
    <property type="protein sequence ID" value="GAA0676414.1"/>
    <property type="molecule type" value="Genomic_DNA"/>
</dbReference>
<dbReference type="Proteomes" id="UP001500420">
    <property type="component" value="Unassembled WGS sequence"/>
</dbReference>
<evidence type="ECO:0000313" key="4">
    <source>
        <dbReference type="Proteomes" id="UP001500420"/>
    </source>
</evidence>
<dbReference type="Pfam" id="PF18545">
    <property type="entry name" value="HalOD1"/>
    <property type="match status" value="1"/>
</dbReference>
<accession>A0AAV3TBK2</accession>
<feature type="domain" description="Halobacterial output" evidence="2">
    <location>
        <begin position="39"/>
        <end position="107"/>
    </location>
</feature>
<keyword evidence="4" id="KW-1185">Reference proteome</keyword>
<protein>
    <recommendedName>
        <fullName evidence="2">Halobacterial output domain-containing protein</fullName>
    </recommendedName>
</protein>
<gene>
    <name evidence="3" type="ORF">GCM10009020_25260</name>
</gene>
<evidence type="ECO:0000256" key="1">
    <source>
        <dbReference type="SAM" id="MobiDB-lite"/>
    </source>
</evidence>
<name>A0AAV3TBK2_9EURY</name>
<dbReference type="AlphaFoldDB" id="A0AAV3TBK2"/>
<feature type="region of interest" description="Disordered" evidence="1">
    <location>
        <begin position="1"/>
        <end position="36"/>
    </location>
</feature>
<reference evidence="3 4" key="1">
    <citation type="journal article" date="2019" name="Int. J. Syst. Evol. Microbiol.">
        <title>The Global Catalogue of Microorganisms (GCM) 10K type strain sequencing project: providing services to taxonomists for standard genome sequencing and annotation.</title>
        <authorList>
            <consortium name="The Broad Institute Genomics Platform"/>
            <consortium name="The Broad Institute Genome Sequencing Center for Infectious Disease"/>
            <person name="Wu L."/>
            <person name="Ma J."/>
        </authorList>
    </citation>
    <scope>NUCLEOTIDE SEQUENCE [LARGE SCALE GENOMIC DNA]</scope>
    <source>
        <strain evidence="3 4">JCM 16328</strain>
    </source>
</reference>
<dbReference type="InterPro" id="IPR040624">
    <property type="entry name" value="HalOD1"/>
</dbReference>
<sequence>MSSTTDDESATAQNTASPLIASDAPTDDHRTRHDFAGERRLSTSVVQAVATTLSTDPLSLDERLYDVLDPDALDRLFEGEATRPRTLSFELAGCSVTVHGDGLIVVRRVP</sequence>